<evidence type="ECO:0008006" key="4">
    <source>
        <dbReference type="Google" id="ProtNLM"/>
    </source>
</evidence>
<evidence type="ECO:0000256" key="1">
    <source>
        <dbReference type="SAM" id="SignalP"/>
    </source>
</evidence>
<dbReference type="AlphaFoldDB" id="A0A158I1Q0"/>
<keyword evidence="3" id="KW-1185">Reference proteome</keyword>
<gene>
    <name evidence="2" type="ORF">AWB65_04035</name>
</gene>
<sequence length="308" mass="32324">MNIHPSTRSVLARWLRGALGVGISAACLCAAPLAQAAQAVLLPEGPVTLIRATSVFVVDAPLLVEPGDIFTTGVHGAAQLEDGSGTIALLGSQTRITVDAAPSGAKTNMLDALSLLAGWLKVERGTAAAPGQLTVDTVVLRAALSHGAAVIHANANAASLFVETGSITLALPGIADAPQPLNAERYAQRESDKPLETRARPTPAFVGEMPLAFRDPLASIAARPQVKAAAPVQGRVVAYADIADWLASPLAVRSTFVARFRPLARAEPFRTQIRRNLRNLPEWRAVLCPPRPAPPRRPGTPQWSEVAS</sequence>
<dbReference type="Proteomes" id="UP000054977">
    <property type="component" value="Unassembled WGS sequence"/>
</dbReference>
<dbReference type="STRING" id="326474.AWB65_04035"/>
<dbReference type="OrthoDB" id="9109022at2"/>
<evidence type="ECO:0000313" key="2">
    <source>
        <dbReference type="EMBL" id="SAL49950.1"/>
    </source>
</evidence>
<comment type="caution">
    <text evidence="2">The sequence shown here is derived from an EMBL/GenBank/DDBJ whole genome shotgun (WGS) entry which is preliminary data.</text>
</comment>
<accession>A0A158I1Q0</accession>
<proteinExistence type="predicted"/>
<keyword evidence="1" id="KW-0732">Signal</keyword>
<organism evidence="2 3">
    <name type="scientific">Caballeronia humi</name>
    <dbReference type="NCBI Taxonomy" id="326474"/>
    <lineage>
        <taxon>Bacteria</taxon>
        <taxon>Pseudomonadati</taxon>
        <taxon>Pseudomonadota</taxon>
        <taxon>Betaproteobacteria</taxon>
        <taxon>Burkholderiales</taxon>
        <taxon>Burkholderiaceae</taxon>
        <taxon>Caballeronia</taxon>
    </lineage>
</organism>
<protein>
    <recommendedName>
        <fullName evidence="4">FecR protein domain-containing protein</fullName>
    </recommendedName>
</protein>
<feature type="signal peptide" evidence="1">
    <location>
        <begin position="1"/>
        <end position="36"/>
    </location>
</feature>
<evidence type="ECO:0000313" key="3">
    <source>
        <dbReference type="Proteomes" id="UP000054977"/>
    </source>
</evidence>
<reference evidence="2" key="1">
    <citation type="submission" date="2016-01" db="EMBL/GenBank/DDBJ databases">
        <authorList>
            <person name="Peeters C."/>
        </authorList>
    </citation>
    <scope>NUCLEOTIDE SEQUENCE [LARGE SCALE GENOMIC DNA]</scope>
    <source>
        <strain evidence="2">LMG 22934</strain>
    </source>
</reference>
<name>A0A158I1Q0_9BURK</name>
<dbReference type="EMBL" id="FCNW02000023">
    <property type="protein sequence ID" value="SAL49950.1"/>
    <property type="molecule type" value="Genomic_DNA"/>
</dbReference>
<feature type="chain" id="PRO_5011110216" description="FecR protein domain-containing protein" evidence="1">
    <location>
        <begin position="37"/>
        <end position="308"/>
    </location>
</feature>
<dbReference type="RefSeq" id="WP_087668824.1">
    <property type="nucleotide sequence ID" value="NZ_FCNW02000023.1"/>
</dbReference>